<comment type="caution">
    <text evidence="1">The sequence shown here is derived from an EMBL/GenBank/DDBJ whole genome shotgun (WGS) entry which is preliminary data.</text>
</comment>
<dbReference type="Proteomes" id="UP001189429">
    <property type="component" value="Unassembled WGS sequence"/>
</dbReference>
<evidence type="ECO:0000313" key="1">
    <source>
        <dbReference type="EMBL" id="CAK0908332.1"/>
    </source>
</evidence>
<gene>
    <name evidence="1" type="ORF">PCOR1329_LOCUS83033</name>
</gene>
<keyword evidence="2" id="KW-1185">Reference proteome</keyword>
<dbReference type="EMBL" id="CAUYUJ010021993">
    <property type="protein sequence ID" value="CAK0908332.1"/>
    <property type="molecule type" value="Genomic_DNA"/>
</dbReference>
<proteinExistence type="predicted"/>
<evidence type="ECO:0008006" key="3">
    <source>
        <dbReference type="Google" id="ProtNLM"/>
    </source>
</evidence>
<organism evidence="1 2">
    <name type="scientific">Prorocentrum cordatum</name>
    <dbReference type="NCBI Taxonomy" id="2364126"/>
    <lineage>
        <taxon>Eukaryota</taxon>
        <taxon>Sar</taxon>
        <taxon>Alveolata</taxon>
        <taxon>Dinophyceae</taxon>
        <taxon>Prorocentrales</taxon>
        <taxon>Prorocentraceae</taxon>
        <taxon>Prorocentrum</taxon>
    </lineage>
</organism>
<protein>
    <recommendedName>
        <fullName evidence="3">Monogalactosyldiacylglycerol synthase</fullName>
    </recommendedName>
</protein>
<dbReference type="SUPFAM" id="SSF53756">
    <property type="entry name" value="UDP-Glycosyltransferase/glycogen phosphorylase"/>
    <property type="match status" value="1"/>
</dbReference>
<sequence length="623" mass="67758">MSSRKWIPRARWGKATLSKRWAKRTAAALVHIYFHIAHLEVAEAAAELGSEGPELKAVRDAITDFRPLKYDRDSTFLLYFSGRIRNLQRPVRPVILVLTCSFGGGHRAAAQAVSSYFAGLAEVQIIDTSKDSEFLEKDLVYKLGQRIGRPNWDQTTWFNDVILKRQLYGWVNVSEGFGKVQGAILEDGRRSGIAPPLRSPEGDSTLKRILRGQFLSYHPSLVITVYHMDINPIMALCEELGSLPLLHCATDLDVKMWEVFGRTQPLYPKFCVGVPFNMPASWDSVSPLSGAQVFLAGYPVRTQFLTPKPSAEAVELARETLHGLRTGERLVLVMTGGGGQEVPWPEWLANSTTWGSRASGAGGAGPESAHEERLRLVVIAGKNAALVKRLKGALREDRSTGQELLRGGNDRVSVQIARDPNPEAANPFFVGAAQLASLMDVASAAITKPGGGSTAELTYRRVPVVLDASKGAMHWEEFTIKRFEEAHCGVALRRRDAKELEAALRQCLDFPEATLAVDPFGVLLDTGKRVRARASMLAGLASLRRQDDDLAAGDTSPLDMTKATPDAAVSELGSASTSSSAEPPACSLLGGAGWWQTPLRWRFLGAGAEPAGGRGWERSGPSL</sequence>
<accession>A0ABN9Y6V0</accession>
<reference evidence="1" key="1">
    <citation type="submission" date="2023-10" db="EMBL/GenBank/DDBJ databases">
        <authorList>
            <person name="Chen Y."/>
            <person name="Shah S."/>
            <person name="Dougan E. K."/>
            <person name="Thang M."/>
            <person name="Chan C."/>
        </authorList>
    </citation>
    <scope>NUCLEOTIDE SEQUENCE [LARGE SCALE GENOMIC DNA]</scope>
</reference>
<evidence type="ECO:0000313" key="2">
    <source>
        <dbReference type="Proteomes" id="UP001189429"/>
    </source>
</evidence>
<name>A0ABN9Y6V0_9DINO</name>
<dbReference type="Gene3D" id="3.40.50.2000">
    <property type="entry name" value="Glycogen Phosphorylase B"/>
    <property type="match status" value="1"/>
</dbReference>